<evidence type="ECO:0008006" key="3">
    <source>
        <dbReference type="Google" id="ProtNLM"/>
    </source>
</evidence>
<keyword evidence="2" id="KW-1185">Reference proteome</keyword>
<sequence>MKRAIICALIVLAAGYFGCILGVAGCMIAVGATMTGCIIYELEDIRAERKPPSE</sequence>
<dbReference type="PROSITE" id="PS51257">
    <property type="entry name" value="PROKAR_LIPOPROTEIN"/>
    <property type="match status" value="1"/>
</dbReference>
<name>A0ABS6FAD7_9FIRM</name>
<comment type="caution">
    <text evidence="1">The sequence shown here is derived from an EMBL/GenBank/DDBJ whole genome shotgun (WGS) entry which is preliminary data.</text>
</comment>
<dbReference type="EMBL" id="JAHLQN010000001">
    <property type="protein sequence ID" value="MBU5627255.1"/>
    <property type="molecule type" value="Genomic_DNA"/>
</dbReference>
<evidence type="ECO:0000313" key="2">
    <source>
        <dbReference type="Proteomes" id="UP000787672"/>
    </source>
</evidence>
<dbReference type="Proteomes" id="UP000787672">
    <property type="component" value="Unassembled WGS sequence"/>
</dbReference>
<evidence type="ECO:0000313" key="1">
    <source>
        <dbReference type="EMBL" id="MBU5627255.1"/>
    </source>
</evidence>
<protein>
    <recommendedName>
        <fullName evidence="3">DUF2892 domain-containing protein</fullName>
    </recommendedName>
</protein>
<proteinExistence type="predicted"/>
<organism evidence="1 2">
    <name type="scientific">Dysosmobacter acutus</name>
    <dbReference type="NCBI Taxonomy" id="2841504"/>
    <lineage>
        <taxon>Bacteria</taxon>
        <taxon>Bacillati</taxon>
        <taxon>Bacillota</taxon>
        <taxon>Clostridia</taxon>
        <taxon>Eubacteriales</taxon>
        <taxon>Oscillospiraceae</taxon>
        <taxon>Dysosmobacter</taxon>
    </lineage>
</organism>
<reference evidence="1 2" key="1">
    <citation type="submission" date="2021-06" db="EMBL/GenBank/DDBJ databases">
        <authorList>
            <person name="Sun Q."/>
            <person name="Li D."/>
        </authorList>
    </citation>
    <scope>NUCLEOTIDE SEQUENCE [LARGE SCALE GENOMIC DNA]</scope>
    <source>
        <strain evidence="1 2">MSJ-2</strain>
    </source>
</reference>
<accession>A0ABS6FAD7</accession>
<dbReference type="RefSeq" id="WP_216632631.1">
    <property type="nucleotide sequence ID" value="NZ_JAHLQN010000001.1"/>
</dbReference>
<gene>
    <name evidence="1" type="ORF">KQI82_10080</name>
</gene>